<proteinExistence type="predicted"/>
<evidence type="ECO:0000313" key="2">
    <source>
        <dbReference type="EMBL" id="KAL0404545.1"/>
    </source>
</evidence>
<protein>
    <submittedName>
        <fullName evidence="2">Uncharacterized protein</fullName>
    </submittedName>
</protein>
<dbReference type="AlphaFoldDB" id="A0AAW2THX7"/>
<organism evidence="2">
    <name type="scientific">Sesamum radiatum</name>
    <name type="common">Black benniseed</name>
    <dbReference type="NCBI Taxonomy" id="300843"/>
    <lineage>
        <taxon>Eukaryota</taxon>
        <taxon>Viridiplantae</taxon>
        <taxon>Streptophyta</taxon>
        <taxon>Embryophyta</taxon>
        <taxon>Tracheophyta</taxon>
        <taxon>Spermatophyta</taxon>
        <taxon>Magnoliopsida</taxon>
        <taxon>eudicotyledons</taxon>
        <taxon>Gunneridae</taxon>
        <taxon>Pentapetalae</taxon>
        <taxon>asterids</taxon>
        <taxon>lamiids</taxon>
        <taxon>Lamiales</taxon>
        <taxon>Pedaliaceae</taxon>
        <taxon>Sesamum</taxon>
    </lineage>
</organism>
<dbReference type="EMBL" id="JACGWJ010000008">
    <property type="protein sequence ID" value="KAL0404545.1"/>
    <property type="molecule type" value="Genomic_DNA"/>
</dbReference>
<feature type="compositionally biased region" description="Polar residues" evidence="1">
    <location>
        <begin position="60"/>
        <end position="72"/>
    </location>
</feature>
<gene>
    <name evidence="2" type="ORF">Sradi_2095300</name>
</gene>
<accession>A0AAW2THX7</accession>
<reference evidence="2" key="2">
    <citation type="journal article" date="2024" name="Plant">
        <title>Genomic evolution and insights into agronomic trait innovations of Sesamum species.</title>
        <authorList>
            <person name="Miao H."/>
            <person name="Wang L."/>
            <person name="Qu L."/>
            <person name="Liu H."/>
            <person name="Sun Y."/>
            <person name="Le M."/>
            <person name="Wang Q."/>
            <person name="Wei S."/>
            <person name="Zheng Y."/>
            <person name="Lin W."/>
            <person name="Duan Y."/>
            <person name="Cao H."/>
            <person name="Xiong S."/>
            <person name="Wang X."/>
            <person name="Wei L."/>
            <person name="Li C."/>
            <person name="Ma Q."/>
            <person name="Ju M."/>
            <person name="Zhao R."/>
            <person name="Li G."/>
            <person name="Mu C."/>
            <person name="Tian Q."/>
            <person name="Mei H."/>
            <person name="Zhang T."/>
            <person name="Gao T."/>
            <person name="Zhang H."/>
        </authorList>
    </citation>
    <scope>NUCLEOTIDE SEQUENCE</scope>
    <source>
        <strain evidence="2">G02</strain>
    </source>
</reference>
<feature type="compositionally biased region" description="Pro residues" evidence="1">
    <location>
        <begin position="42"/>
        <end position="51"/>
    </location>
</feature>
<evidence type="ECO:0000256" key="1">
    <source>
        <dbReference type="SAM" id="MobiDB-lite"/>
    </source>
</evidence>
<sequence>MDSPITPRTSRRPLKHLVTHQALQVVTETSPASTNGESAPSPLAPVPPPPRVVGLVTNPPRRNSSSDTSTKELSPALLRAIQQIISAAILEQVAALAPARLATPSDVDVP</sequence>
<name>A0AAW2THX7_SESRA</name>
<feature type="compositionally biased region" description="Polar residues" evidence="1">
    <location>
        <begin position="27"/>
        <end position="37"/>
    </location>
</feature>
<feature type="region of interest" description="Disordered" evidence="1">
    <location>
        <begin position="27"/>
        <end position="72"/>
    </location>
</feature>
<comment type="caution">
    <text evidence="2">The sequence shown here is derived from an EMBL/GenBank/DDBJ whole genome shotgun (WGS) entry which is preliminary data.</text>
</comment>
<reference evidence="2" key="1">
    <citation type="submission" date="2020-06" db="EMBL/GenBank/DDBJ databases">
        <authorList>
            <person name="Li T."/>
            <person name="Hu X."/>
            <person name="Zhang T."/>
            <person name="Song X."/>
            <person name="Zhang H."/>
            <person name="Dai N."/>
            <person name="Sheng W."/>
            <person name="Hou X."/>
            <person name="Wei L."/>
        </authorList>
    </citation>
    <scope>NUCLEOTIDE SEQUENCE</scope>
    <source>
        <strain evidence="2">G02</strain>
        <tissue evidence="2">Leaf</tissue>
    </source>
</reference>